<dbReference type="InterPro" id="IPR006093">
    <property type="entry name" value="Oxy_OxRdtase_FAD_BS"/>
</dbReference>
<dbReference type="EMBL" id="RFFH01000002">
    <property type="protein sequence ID" value="RMI34249.1"/>
    <property type="molecule type" value="Genomic_DNA"/>
</dbReference>
<dbReference type="PROSITE" id="PS00862">
    <property type="entry name" value="OX2_COVAL_FAD"/>
    <property type="match status" value="1"/>
</dbReference>
<dbReference type="GO" id="GO:0071949">
    <property type="term" value="F:FAD binding"/>
    <property type="evidence" value="ECO:0007669"/>
    <property type="project" value="InterPro"/>
</dbReference>
<dbReference type="PANTHER" id="PTHR42973">
    <property type="entry name" value="BINDING OXIDOREDUCTASE, PUTATIVE (AFU_ORTHOLOGUE AFUA_1G17690)-RELATED"/>
    <property type="match status" value="1"/>
</dbReference>
<dbReference type="Gene3D" id="3.40.462.20">
    <property type="match status" value="1"/>
</dbReference>
<name>A0A3M2L9J1_9NOCA</name>
<dbReference type="Pfam" id="PF08031">
    <property type="entry name" value="BBE"/>
    <property type="match status" value="1"/>
</dbReference>
<evidence type="ECO:0000313" key="9">
    <source>
        <dbReference type="Proteomes" id="UP000279275"/>
    </source>
</evidence>
<dbReference type="InterPro" id="IPR016167">
    <property type="entry name" value="FAD-bd_PCMH_sub1"/>
</dbReference>
<evidence type="ECO:0000259" key="7">
    <source>
        <dbReference type="PROSITE" id="PS51387"/>
    </source>
</evidence>
<keyword evidence="5" id="KW-0560">Oxidoreductase</keyword>
<evidence type="ECO:0000256" key="1">
    <source>
        <dbReference type="ARBA" id="ARBA00001974"/>
    </source>
</evidence>
<keyword evidence="4" id="KW-0274">FAD</keyword>
<dbReference type="InterPro" id="IPR012951">
    <property type="entry name" value="BBE"/>
</dbReference>
<reference evidence="8 9" key="1">
    <citation type="submission" date="2018-10" db="EMBL/GenBank/DDBJ databases">
        <title>Isolation from cow dung.</title>
        <authorList>
            <person name="Ling L."/>
        </authorList>
    </citation>
    <scope>NUCLEOTIDE SEQUENCE [LARGE SCALE GENOMIC DNA]</scope>
    <source>
        <strain evidence="8 9">NEAU-LL90</strain>
    </source>
</reference>
<dbReference type="SUPFAM" id="SSF56176">
    <property type="entry name" value="FAD-binding/transporter-associated domain-like"/>
    <property type="match status" value="1"/>
</dbReference>
<feature type="region of interest" description="Disordered" evidence="6">
    <location>
        <begin position="1"/>
        <end position="21"/>
    </location>
</feature>
<dbReference type="Pfam" id="PF01565">
    <property type="entry name" value="FAD_binding_4"/>
    <property type="match status" value="1"/>
</dbReference>
<feature type="domain" description="FAD-binding PCMH-type" evidence="7">
    <location>
        <begin position="104"/>
        <end position="272"/>
    </location>
</feature>
<dbReference type="GO" id="GO:0016491">
    <property type="term" value="F:oxidoreductase activity"/>
    <property type="evidence" value="ECO:0007669"/>
    <property type="project" value="UniProtKB-KW"/>
</dbReference>
<keyword evidence="9" id="KW-1185">Reference proteome</keyword>
<sequence length="510" mass="53653">MRNHVQAAEMKGGKEGPARAGNEFSRGTFLRSLIGATVAGAGFAALSRSGEPAVAQAQSMSGLPGSTSIKTDWNDLRSRIAGRVLLGGDPGFPAAKQIFNTRFDDRTPLAVVQVATVEDVRTAICFAAQHGIVVAARSGGHSYAGVSSADDVMIIDVRGLRGVSYGGGQAVVAPGHTLYEVYQELDRYGQSIPTGMCPDVGIAGLTLGGGLGFESRRYGVTCDRLTAATMVLPDGTVTDVSATSRPDLFWAIRGGGPLFGIVTSFTFDTIPATPKDLVRLTFPGDRAGEVIAGWTQWLQTADRAQWADISIDADGNGALDCWMQLVCPALTGGPAAAALASAIGMVPLSVEIDTLGHIDAVRYLAGGCSTQPRASFTNGSDVVEELTPDAIGRIIQSLTTFSEGGGTGWVQINTLDGAIRDTAAEDTAFPWRNHAALVEWGAYQPIPPEVAQAWVTSSHELFESVSAGAYANYLEPGDALARYYGDNYDRLTEIRRCVDPGNRIFSVLDG</sequence>
<proteinExistence type="inferred from homology"/>
<dbReference type="PANTHER" id="PTHR42973:SF39">
    <property type="entry name" value="FAD-BINDING PCMH-TYPE DOMAIN-CONTAINING PROTEIN"/>
    <property type="match status" value="1"/>
</dbReference>
<comment type="cofactor">
    <cofactor evidence="1">
        <name>FAD</name>
        <dbReference type="ChEBI" id="CHEBI:57692"/>
    </cofactor>
</comment>
<dbReference type="InterPro" id="IPR050416">
    <property type="entry name" value="FAD-linked_Oxidoreductase"/>
</dbReference>
<evidence type="ECO:0000256" key="6">
    <source>
        <dbReference type="SAM" id="MobiDB-lite"/>
    </source>
</evidence>
<dbReference type="InterPro" id="IPR006094">
    <property type="entry name" value="Oxid_FAD_bind_N"/>
</dbReference>
<dbReference type="Gene3D" id="3.30.43.10">
    <property type="entry name" value="Uridine Diphospho-n-acetylenolpyruvylglucosamine Reductase, domain 2"/>
    <property type="match status" value="1"/>
</dbReference>
<evidence type="ECO:0000313" key="8">
    <source>
        <dbReference type="EMBL" id="RMI34249.1"/>
    </source>
</evidence>
<dbReference type="InterPro" id="IPR036318">
    <property type="entry name" value="FAD-bd_PCMH-like_sf"/>
</dbReference>
<protein>
    <submittedName>
        <fullName evidence="8">FAD-binding oxidoreductase</fullName>
    </submittedName>
</protein>
<dbReference type="Gene3D" id="3.30.465.10">
    <property type="match status" value="1"/>
</dbReference>
<dbReference type="AlphaFoldDB" id="A0A3M2L9J1"/>
<keyword evidence="3" id="KW-0285">Flavoprotein</keyword>
<dbReference type="InterPro" id="IPR016169">
    <property type="entry name" value="FAD-bd_PCMH_sub2"/>
</dbReference>
<gene>
    <name evidence="8" type="ORF">EBN03_07520</name>
</gene>
<dbReference type="Proteomes" id="UP000279275">
    <property type="component" value="Unassembled WGS sequence"/>
</dbReference>
<accession>A0A3M2L9J1</accession>
<dbReference type="InterPro" id="IPR016166">
    <property type="entry name" value="FAD-bd_PCMH"/>
</dbReference>
<evidence type="ECO:0000256" key="3">
    <source>
        <dbReference type="ARBA" id="ARBA00022630"/>
    </source>
</evidence>
<dbReference type="PROSITE" id="PS51387">
    <property type="entry name" value="FAD_PCMH"/>
    <property type="match status" value="1"/>
</dbReference>
<comment type="caution">
    <text evidence="8">The sequence shown here is derived from an EMBL/GenBank/DDBJ whole genome shotgun (WGS) entry which is preliminary data.</text>
</comment>
<comment type="similarity">
    <text evidence="2">Belongs to the oxygen-dependent FAD-linked oxidoreductase family.</text>
</comment>
<organism evidence="8 9">
    <name type="scientific">Nocardia stercoris</name>
    <dbReference type="NCBI Taxonomy" id="2483361"/>
    <lineage>
        <taxon>Bacteria</taxon>
        <taxon>Bacillati</taxon>
        <taxon>Actinomycetota</taxon>
        <taxon>Actinomycetes</taxon>
        <taxon>Mycobacteriales</taxon>
        <taxon>Nocardiaceae</taxon>
        <taxon>Nocardia</taxon>
    </lineage>
</organism>
<evidence type="ECO:0000256" key="5">
    <source>
        <dbReference type="ARBA" id="ARBA00023002"/>
    </source>
</evidence>
<evidence type="ECO:0000256" key="4">
    <source>
        <dbReference type="ARBA" id="ARBA00022827"/>
    </source>
</evidence>
<evidence type="ECO:0000256" key="2">
    <source>
        <dbReference type="ARBA" id="ARBA00005466"/>
    </source>
</evidence>